<dbReference type="PANTHER" id="PTHR14467">
    <property type="entry name" value="ARV1"/>
    <property type="match status" value="1"/>
</dbReference>
<evidence type="ECO:0000256" key="4">
    <source>
        <dbReference type="ARBA" id="ARBA00022692"/>
    </source>
</evidence>
<name>A0A1Q9DF96_SYMMI</name>
<protein>
    <recommendedName>
        <fullName evidence="10">Protein ARV</fullName>
    </recommendedName>
</protein>
<evidence type="ECO:0000256" key="10">
    <source>
        <dbReference type="RuleBase" id="RU368065"/>
    </source>
</evidence>
<sequence>MAPMASAPAGAERRYRCVRCGAVARELYRRIGQVYRHVLFNRLEAAVLAREASRFLLLCFLLDAHACWSTMRGSATAGVEPTMFGWLRQAAGDWAVVGATFAETAVYMLTLSLAAAIFQPKLSELASLSWHARIWEAISVSSFGKIYTLVPTIWSSFSSDAGAVDQAIAVALSFFVALANVLALRTVLEDRDYKRAAVAVTLAYIARAVSRHLLQTQT</sequence>
<feature type="transmembrane region" description="Helical" evidence="10">
    <location>
        <begin position="166"/>
        <end position="184"/>
    </location>
</feature>
<keyword evidence="8 10" id="KW-0443">Lipid metabolism</keyword>
<organism evidence="11 12">
    <name type="scientific">Symbiodinium microadriaticum</name>
    <name type="common">Dinoflagellate</name>
    <name type="synonym">Zooxanthella microadriatica</name>
    <dbReference type="NCBI Taxonomy" id="2951"/>
    <lineage>
        <taxon>Eukaryota</taxon>
        <taxon>Sar</taxon>
        <taxon>Alveolata</taxon>
        <taxon>Dinophyceae</taxon>
        <taxon>Suessiales</taxon>
        <taxon>Symbiodiniaceae</taxon>
        <taxon>Symbiodinium</taxon>
    </lineage>
</organism>
<evidence type="ECO:0000313" key="11">
    <source>
        <dbReference type="EMBL" id="OLP93809.1"/>
    </source>
</evidence>
<dbReference type="Proteomes" id="UP000186817">
    <property type="component" value="Unassembled WGS sequence"/>
</dbReference>
<accession>A0A1Q9DF96</accession>
<keyword evidence="4 10" id="KW-0812">Transmembrane</keyword>
<dbReference type="GO" id="GO:0005789">
    <property type="term" value="C:endoplasmic reticulum membrane"/>
    <property type="evidence" value="ECO:0007669"/>
    <property type="project" value="UniProtKB-SubCell"/>
</dbReference>
<dbReference type="Pfam" id="PF04161">
    <property type="entry name" value="Arv1"/>
    <property type="match status" value="1"/>
</dbReference>
<evidence type="ECO:0000256" key="5">
    <source>
        <dbReference type="ARBA" id="ARBA00022824"/>
    </source>
</evidence>
<dbReference type="GO" id="GO:0032366">
    <property type="term" value="P:intracellular sterol transport"/>
    <property type="evidence" value="ECO:0007669"/>
    <property type="project" value="UniProtKB-UniRule"/>
</dbReference>
<dbReference type="AlphaFoldDB" id="A0A1Q9DF96"/>
<keyword evidence="12" id="KW-1185">Reference proteome</keyword>
<keyword evidence="10" id="KW-0746">Sphingolipid metabolism</keyword>
<dbReference type="GO" id="GO:0032541">
    <property type="term" value="C:cortical endoplasmic reticulum"/>
    <property type="evidence" value="ECO:0007669"/>
    <property type="project" value="TreeGrafter"/>
</dbReference>
<dbReference type="PANTHER" id="PTHR14467:SF0">
    <property type="entry name" value="PROTEIN ARV1"/>
    <property type="match status" value="1"/>
</dbReference>
<comment type="subcellular location">
    <subcellularLocation>
        <location evidence="1 10">Endoplasmic reticulum membrane</location>
        <topology evidence="1 10">Multi-pass membrane protein</topology>
    </subcellularLocation>
</comment>
<keyword evidence="6 10" id="KW-1133">Transmembrane helix</keyword>
<proteinExistence type="inferred from homology"/>
<evidence type="ECO:0000256" key="6">
    <source>
        <dbReference type="ARBA" id="ARBA00022989"/>
    </source>
</evidence>
<reference evidence="11 12" key="1">
    <citation type="submission" date="2016-02" db="EMBL/GenBank/DDBJ databases">
        <title>Genome analysis of coral dinoflagellate symbionts highlights evolutionary adaptations to a symbiotic lifestyle.</title>
        <authorList>
            <person name="Aranda M."/>
            <person name="Li Y."/>
            <person name="Liew Y.J."/>
            <person name="Baumgarten S."/>
            <person name="Simakov O."/>
            <person name="Wilson M."/>
            <person name="Piel J."/>
            <person name="Ashoor H."/>
            <person name="Bougouffa S."/>
            <person name="Bajic V.B."/>
            <person name="Ryu T."/>
            <person name="Ravasi T."/>
            <person name="Bayer T."/>
            <person name="Micklem G."/>
            <person name="Kim H."/>
            <person name="Bhak J."/>
            <person name="Lajeunesse T.C."/>
            <person name="Voolstra C.R."/>
        </authorList>
    </citation>
    <scope>NUCLEOTIDE SEQUENCE [LARGE SCALE GENOMIC DNA]</scope>
    <source>
        <strain evidence="11 12">CCMP2467</strain>
    </source>
</reference>
<dbReference type="GO" id="GO:0006665">
    <property type="term" value="P:sphingolipid metabolic process"/>
    <property type="evidence" value="ECO:0007669"/>
    <property type="project" value="UniProtKB-UniRule"/>
</dbReference>
<evidence type="ECO:0000313" key="12">
    <source>
        <dbReference type="Proteomes" id="UP000186817"/>
    </source>
</evidence>
<dbReference type="InterPro" id="IPR007290">
    <property type="entry name" value="Arv1"/>
</dbReference>
<dbReference type="EMBL" id="LSRX01000568">
    <property type="protein sequence ID" value="OLP93809.1"/>
    <property type="molecule type" value="Genomic_DNA"/>
</dbReference>
<evidence type="ECO:0000256" key="3">
    <source>
        <dbReference type="ARBA" id="ARBA00022448"/>
    </source>
</evidence>
<comment type="caution">
    <text evidence="10">Lacks conserved residue(s) required for the propagation of feature annotation.</text>
</comment>
<comment type="similarity">
    <text evidence="2 10">Belongs to the ARV1 family.</text>
</comment>
<keyword evidence="5 10" id="KW-0256">Endoplasmic reticulum</keyword>
<evidence type="ECO:0000256" key="7">
    <source>
        <dbReference type="ARBA" id="ARBA00023055"/>
    </source>
</evidence>
<dbReference type="OrthoDB" id="10312929at2759"/>
<dbReference type="GO" id="GO:0016125">
    <property type="term" value="P:sterol metabolic process"/>
    <property type="evidence" value="ECO:0007669"/>
    <property type="project" value="UniProtKB-UniRule"/>
</dbReference>
<keyword evidence="7 10" id="KW-0445">Lipid transport</keyword>
<comment type="function">
    <text evidence="10">Regulates also the sphingolipid metabolism.</text>
</comment>
<comment type="caution">
    <text evidence="11">The sequence shown here is derived from an EMBL/GenBank/DDBJ whole genome shotgun (WGS) entry which is preliminary data.</text>
</comment>
<gene>
    <name evidence="11" type="ORF">AK812_SmicGene24252</name>
</gene>
<comment type="function">
    <text evidence="10">Mediator of sterol homeostasis involved in sterol uptake, trafficking and distribution into membranes.</text>
</comment>
<evidence type="ECO:0000256" key="8">
    <source>
        <dbReference type="ARBA" id="ARBA00023098"/>
    </source>
</evidence>
<evidence type="ECO:0000256" key="1">
    <source>
        <dbReference type="ARBA" id="ARBA00004477"/>
    </source>
</evidence>
<dbReference type="GO" id="GO:0097036">
    <property type="term" value="P:regulation of plasma membrane sterol distribution"/>
    <property type="evidence" value="ECO:0007669"/>
    <property type="project" value="UniProtKB-UniRule"/>
</dbReference>
<keyword evidence="9 10" id="KW-0472">Membrane</keyword>
<keyword evidence="3 10" id="KW-0813">Transport</keyword>
<evidence type="ECO:0000256" key="2">
    <source>
        <dbReference type="ARBA" id="ARBA00009187"/>
    </source>
</evidence>
<feature type="transmembrane region" description="Helical" evidence="10">
    <location>
        <begin position="94"/>
        <end position="118"/>
    </location>
</feature>
<evidence type="ECO:0000256" key="9">
    <source>
        <dbReference type="ARBA" id="ARBA00023136"/>
    </source>
</evidence>
<dbReference type="GO" id="GO:0005794">
    <property type="term" value="C:Golgi apparatus"/>
    <property type="evidence" value="ECO:0007669"/>
    <property type="project" value="TreeGrafter"/>
</dbReference>